<feature type="domain" description="Biotin carboxylation" evidence="11">
    <location>
        <begin position="7"/>
        <end position="454"/>
    </location>
</feature>
<dbReference type="EMBL" id="CP017146">
    <property type="protein sequence ID" value="QHO70458.1"/>
    <property type="molecule type" value="Genomic_DNA"/>
</dbReference>
<dbReference type="InterPro" id="IPR005479">
    <property type="entry name" value="CPAse_ATP-bd"/>
</dbReference>
<dbReference type="Pfam" id="PF21139">
    <property type="entry name" value="BT_MCC_alpha"/>
    <property type="match status" value="1"/>
</dbReference>
<evidence type="ECO:0000256" key="8">
    <source>
        <dbReference type="SAM" id="MobiDB-lite"/>
    </source>
</evidence>
<keyword evidence="5 7" id="KW-0067">ATP-binding</keyword>
<keyword evidence="13" id="KW-1185">Reference proteome</keyword>
<dbReference type="SUPFAM" id="SSF52440">
    <property type="entry name" value="PreATP-grasp domain"/>
    <property type="match status" value="1"/>
</dbReference>
<dbReference type="PROSITE" id="PS00867">
    <property type="entry name" value="CPSASE_2"/>
    <property type="match status" value="1"/>
</dbReference>
<evidence type="ECO:0000259" key="10">
    <source>
        <dbReference type="PROSITE" id="PS50975"/>
    </source>
</evidence>
<dbReference type="CDD" id="cd06850">
    <property type="entry name" value="biotinyl_domain"/>
    <property type="match status" value="1"/>
</dbReference>
<dbReference type="GO" id="GO:0004075">
    <property type="term" value="F:biotin carboxylase activity"/>
    <property type="evidence" value="ECO:0007669"/>
    <property type="project" value="UniProtKB-EC"/>
</dbReference>
<dbReference type="PANTHER" id="PTHR18866">
    <property type="entry name" value="CARBOXYLASE:PYRUVATE/ACETYL-COA/PROPIONYL-COA CARBOXYLASE"/>
    <property type="match status" value="1"/>
</dbReference>
<dbReference type="Pfam" id="PF00364">
    <property type="entry name" value="Biotin_lipoyl"/>
    <property type="match status" value="1"/>
</dbReference>
<sequence length="693" mass="73448">MKMSATPFHTVLVANRGEIACRIIRTLRSLGIRSVAVYSDADRGARHVLEADLAVRIGPAAAVDSYLSAAAIVEAATRTSAQAIHPGYGFLSENAALATACADAGVVFIGPGARALDIMGDKIRSKLHVSARGVPVIPGTDEPAMDDDALAAAAEHTGYPLLIKPSAGGGGKGMQVVRTPSELPAGLAAARRIARAAFGDDTLLLERLIEQPRHIEVQVLADRHGTIVHLGERECSLQRRHQKVIEEAPSPLLDDRTRARIGEAACEVARSVDYVGAGTVEFLVSAERPDEFFFMEMNARLQVEHPVTELVTGIDLVEWQVRIAAGEPLTLRQQAIVHRGHAIEARVYAEDPEHAFLPGTGRVLALAEPVLPGIRIDSSLRVGGTITADYDPMLAKVIAWGHDRGEAIARLDTALRHTTLLGVQNNIEYLRLLLADPAVLAGDLDTLLIDRVLPSLAFGKPDAAAFAAAALLLHAERERRADTVWSTPGGWRLGAARPTRYLFRASGEGDVEVLVTGTTDAAAVVVAGGPLDASLVETAPNRYLVTVDGTATSLAMARDGQDLWIARDGTSWRLRILDRRDELAAALADRDRSVGPVSPEVRSPMPGTVVAVHAATGDRVTAGQPLVTVEAMKMEHTLLAPIDGCVTVTVADGDLVRLDAVVATVAPPEIPASTTEPAAGPQDPAAIHTRETA</sequence>
<gene>
    <name evidence="12" type="ORF">BHD05_13200</name>
</gene>
<dbReference type="SUPFAM" id="SSF51246">
    <property type="entry name" value="Rudiment single hybrid motif"/>
    <property type="match status" value="1"/>
</dbReference>
<evidence type="ECO:0000256" key="2">
    <source>
        <dbReference type="ARBA" id="ARBA00013263"/>
    </source>
</evidence>
<dbReference type="PROSITE" id="PS50979">
    <property type="entry name" value="BC"/>
    <property type="match status" value="1"/>
</dbReference>
<keyword evidence="4 7" id="KW-0547">Nucleotide-binding</keyword>
<dbReference type="InterPro" id="IPR050856">
    <property type="entry name" value="Biotin_carboxylase_complex"/>
</dbReference>
<evidence type="ECO:0000256" key="6">
    <source>
        <dbReference type="ARBA" id="ARBA00023267"/>
    </source>
</evidence>
<dbReference type="InterPro" id="IPR000089">
    <property type="entry name" value="Biotin_lipoyl"/>
</dbReference>
<evidence type="ECO:0000256" key="3">
    <source>
        <dbReference type="ARBA" id="ARBA00022598"/>
    </source>
</evidence>
<accession>A0A7L5AIP9</accession>
<dbReference type="Proteomes" id="UP000464507">
    <property type="component" value="Chromosome"/>
</dbReference>
<dbReference type="Gene3D" id="3.30.700.40">
    <property type="match status" value="1"/>
</dbReference>
<evidence type="ECO:0000256" key="4">
    <source>
        <dbReference type="ARBA" id="ARBA00022741"/>
    </source>
</evidence>
<dbReference type="InterPro" id="IPR011764">
    <property type="entry name" value="Biotin_carboxylation_dom"/>
</dbReference>
<evidence type="ECO:0000313" key="12">
    <source>
        <dbReference type="EMBL" id="QHO70458.1"/>
    </source>
</evidence>
<dbReference type="InterPro" id="IPR011054">
    <property type="entry name" value="Rudment_hybrid_motif"/>
</dbReference>
<dbReference type="Pfam" id="PF02786">
    <property type="entry name" value="CPSase_L_D2"/>
    <property type="match status" value="1"/>
</dbReference>
<dbReference type="SUPFAM" id="SSF56059">
    <property type="entry name" value="Glutathione synthetase ATP-binding domain-like"/>
    <property type="match status" value="1"/>
</dbReference>
<evidence type="ECO:0000256" key="5">
    <source>
        <dbReference type="ARBA" id="ARBA00022840"/>
    </source>
</evidence>
<dbReference type="PROSITE" id="PS50968">
    <property type="entry name" value="BIOTINYL_LIPOYL"/>
    <property type="match status" value="1"/>
</dbReference>
<dbReference type="InterPro" id="IPR011053">
    <property type="entry name" value="Single_hybrid_motif"/>
</dbReference>
<protein>
    <recommendedName>
        <fullName evidence="2">biotin carboxylase</fullName>
        <ecNumber evidence="2">6.3.4.14</ecNumber>
    </recommendedName>
</protein>
<keyword evidence="3" id="KW-0436">Ligase</keyword>
<dbReference type="GO" id="GO:0046872">
    <property type="term" value="F:metal ion binding"/>
    <property type="evidence" value="ECO:0007669"/>
    <property type="project" value="InterPro"/>
</dbReference>
<dbReference type="PANTHER" id="PTHR18866:SF33">
    <property type="entry name" value="METHYLCROTONOYL-COA CARBOXYLASE SUBUNIT ALPHA, MITOCHONDRIAL-RELATED"/>
    <property type="match status" value="1"/>
</dbReference>
<dbReference type="SMART" id="SM00878">
    <property type="entry name" value="Biotin_carb_C"/>
    <property type="match status" value="1"/>
</dbReference>
<dbReference type="PROSITE" id="PS50975">
    <property type="entry name" value="ATP_GRASP"/>
    <property type="match status" value="1"/>
</dbReference>
<dbReference type="AlphaFoldDB" id="A0A7L5AIP9"/>
<name>A0A7L5AIP9_9MICO</name>
<evidence type="ECO:0000259" key="9">
    <source>
        <dbReference type="PROSITE" id="PS50968"/>
    </source>
</evidence>
<feature type="region of interest" description="Disordered" evidence="8">
    <location>
        <begin position="669"/>
        <end position="693"/>
    </location>
</feature>
<comment type="cofactor">
    <cofactor evidence="1">
        <name>biotin</name>
        <dbReference type="ChEBI" id="CHEBI:57586"/>
    </cofactor>
</comment>
<dbReference type="SUPFAM" id="SSF51230">
    <property type="entry name" value="Single hybrid motif"/>
    <property type="match status" value="1"/>
</dbReference>
<dbReference type="InterPro" id="IPR005482">
    <property type="entry name" value="Biotin_COase_C"/>
</dbReference>
<dbReference type="Pfam" id="PF02785">
    <property type="entry name" value="Biotin_carb_C"/>
    <property type="match status" value="1"/>
</dbReference>
<keyword evidence="6" id="KW-0092">Biotin</keyword>
<reference evidence="12 13" key="1">
    <citation type="submission" date="2016-09" db="EMBL/GenBank/DDBJ databases">
        <title>Complete genome sequence of microbes from the polar regions.</title>
        <authorList>
            <person name="Liao L."/>
            <person name="Chen B."/>
        </authorList>
    </citation>
    <scope>NUCLEOTIDE SEQUENCE [LARGE SCALE GENOMIC DNA]</scope>
    <source>
        <strain evidence="12 13">ZS314</strain>
    </source>
</reference>
<dbReference type="Gene3D" id="2.40.50.100">
    <property type="match status" value="1"/>
</dbReference>
<dbReference type="InterPro" id="IPR016185">
    <property type="entry name" value="PreATP-grasp_dom_sf"/>
</dbReference>
<dbReference type="GO" id="GO:0005524">
    <property type="term" value="F:ATP binding"/>
    <property type="evidence" value="ECO:0007669"/>
    <property type="project" value="UniProtKB-UniRule"/>
</dbReference>
<dbReference type="Pfam" id="PF00289">
    <property type="entry name" value="Biotin_carb_N"/>
    <property type="match status" value="1"/>
</dbReference>
<dbReference type="PROSITE" id="PS00866">
    <property type="entry name" value="CPSASE_1"/>
    <property type="match status" value="1"/>
</dbReference>
<feature type="domain" description="Lipoyl-binding" evidence="9">
    <location>
        <begin position="592"/>
        <end position="666"/>
    </location>
</feature>
<dbReference type="InterPro" id="IPR001882">
    <property type="entry name" value="Biotin_BS"/>
</dbReference>
<organism evidence="12 13">
    <name type="scientific">Marisediminicola antarctica</name>
    <dbReference type="NCBI Taxonomy" id="674079"/>
    <lineage>
        <taxon>Bacteria</taxon>
        <taxon>Bacillati</taxon>
        <taxon>Actinomycetota</taxon>
        <taxon>Actinomycetes</taxon>
        <taxon>Micrococcales</taxon>
        <taxon>Microbacteriaceae</taxon>
        <taxon>Marisediminicola</taxon>
    </lineage>
</organism>
<evidence type="ECO:0000256" key="1">
    <source>
        <dbReference type="ARBA" id="ARBA00001953"/>
    </source>
</evidence>
<evidence type="ECO:0000256" key="7">
    <source>
        <dbReference type="PROSITE-ProRule" id="PRU00409"/>
    </source>
</evidence>
<feature type="domain" description="ATP-grasp" evidence="10">
    <location>
        <begin position="126"/>
        <end position="325"/>
    </location>
</feature>
<dbReference type="EC" id="6.3.4.14" evidence="2"/>
<evidence type="ECO:0000313" key="13">
    <source>
        <dbReference type="Proteomes" id="UP000464507"/>
    </source>
</evidence>
<dbReference type="PROSITE" id="PS00188">
    <property type="entry name" value="BIOTIN"/>
    <property type="match status" value="1"/>
</dbReference>
<dbReference type="Gene3D" id="3.30.470.20">
    <property type="entry name" value="ATP-grasp fold, B domain"/>
    <property type="match status" value="1"/>
</dbReference>
<proteinExistence type="predicted"/>
<evidence type="ECO:0000259" key="11">
    <source>
        <dbReference type="PROSITE" id="PS50979"/>
    </source>
</evidence>
<dbReference type="InterPro" id="IPR005481">
    <property type="entry name" value="BC-like_N"/>
</dbReference>
<dbReference type="KEGG" id="mant:BHD05_13200"/>
<dbReference type="FunFam" id="3.30.470.20:FF:000028">
    <property type="entry name" value="Methylcrotonoyl-CoA carboxylase subunit alpha, mitochondrial"/>
    <property type="match status" value="1"/>
</dbReference>
<dbReference type="InterPro" id="IPR048429">
    <property type="entry name" value="MCC_alpha_BT"/>
</dbReference>
<dbReference type="InterPro" id="IPR011761">
    <property type="entry name" value="ATP-grasp"/>
</dbReference>